<keyword evidence="1" id="KW-0472">Membrane</keyword>
<dbReference type="OrthoDB" id="9891575at2"/>
<reference evidence="3 5" key="2">
    <citation type="submission" date="2017-02" db="EMBL/GenBank/DDBJ databases">
        <title>Draft genome of Acidibacillus ferrooxidans Huett2.</title>
        <authorList>
            <person name="Schopf S."/>
        </authorList>
    </citation>
    <scope>NUCLEOTIDE SEQUENCE [LARGE SCALE GENOMIC DNA]</scope>
    <source>
        <strain evidence="3 5">Huett2</strain>
    </source>
</reference>
<evidence type="ECO:0000313" key="3">
    <source>
        <dbReference type="EMBL" id="OPG15775.1"/>
    </source>
</evidence>
<evidence type="ECO:0000313" key="5">
    <source>
        <dbReference type="Proteomes" id="UP000190229"/>
    </source>
</evidence>
<evidence type="ECO:0008006" key="6">
    <source>
        <dbReference type="Google" id="ProtNLM"/>
    </source>
</evidence>
<keyword evidence="5" id="KW-1185">Reference proteome</keyword>
<dbReference type="AlphaFoldDB" id="A0A162TIM8"/>
<feature type="transmembrane region" description="Helical" evidence="1">
    <location>
        <begin position="67"/>
        <end position="92"/>
    </location>
</feature>
<feature type="transmembrane region" description="Helical" evidence="1">
    <location>
        <begin position="35"/>
        <end position="55"/>
    </location>
</feature>
<dbReference type="Proteomes" id="UP000077421">
    <property type="component" value="Unassembled WGS sequence"/>
</dbReference>
<evidence type="ECO:0000313" key="2">
    <source>
        <dbReference type="EMBL" id="OAG95388.1"/>
    </source>
</evidence>
<feature type="transmembrane region" description="Helical" evidence="1">
    <location>
        <begin position="6"/>
        <end position="23"/>
    </location>
</feature>
<name>A0A162TIM8_9BACL</name>
<dbReference type="EMBL" id="LSUQ01000001">
    <property type="protein sequence ID" value="OAG95388.1"/>
    <property type="molecule type" value="Genomic_DNA"/>
</dbReference>
<dbReference type="EMBL" id="MWPS01000026">
    <property type="protein sequence ID" value="OPG15775.1"/>
    <property type="molecule type" value="Genomic_DNA"/>
</dbReference>
<protein>
    <recommendedName>
        <fullName evidence="6">Cytochrome b561 domain-containing protein</fullName>
    </recommendedName>
</protein>
<evidence type="ECO:0000256" key="1">
    <source>
        <dbReference type="SAM" id="Phobius"/>
    </source>
</evidence>
<keyword evidence="1" id="KW-1133">Transmembrane helix</keyword>
<dbReference type="Proteomes" id="UP000190229">
    <property type="component" value="Unassembled WGS sequence"/>
</dbReference>
<organism evidence="3 5">
    <name type="scientific">Ferroacidibacillus organovorans</name>
    <dbReference type="NCBI Taxonomy" id="1765683"/>
    <lineage>
        <taxon>Bacteria</taxon>
        <taxon>Bacillati</taxon>
        <taxon>Bacillota</taxon>
        <taxon>Bacilli</taxon>
        <taxon>Bacillales</taxon>
        <taxon>Alicyclobacillaceae</taxon>
        <taxon>Ferroacidibacillus</taxon>
    </lineage>
</organism>
<feature type="transmembrane region" description="Helical" evidence="1">
    <location>
        <begin position="104"/>
        <end position="128"/>
    </location>
</feature>
<proteinExistence type="predicted"/>
<evidence type="ECO:0000313" key="4">
    <source>
        <dbReference type="Proteomes" id="UP000077421"/>
    </source>
</evidence>
<accession>A0A162TIM8</accession>
<comment type="caution">
    <text evidence="3">The sequence shown here is derived from an EMBL/GenBank/DDBJ whole genome shotgun (WGS) entry which is preliminary data.</text>
</comment>
<gene>
    <name evidence="2" type="ORF">AYW79_00285</name>
    <name evidence="3" type="ORF">B2M26_09155</name>
</gene>
<keyword evidence="1" id="KW-0812">Transmembrane</keyword>
<dbReference type="RefSeq" id="WP_067560433.1">
    <property type="nucleotide sequence ID" value="NZ_LSUQ01000001.1"/>
</dbReference>
<reference evidence="2 4" key="1">
    <citation type="submission" date="2016-02" db="EMBL/GenBank/DDBJ databases">
        <title>Draft genome sequence of Acidibacillus ferrooxidans SLC66.</title>
        <authorList>
            <person name="Oliveira G."/>
            <person name="Nancucheo I."/>
            <person name="Dall'Agnol H."/>
            <person name="Johnson B."/>
            <person name="Oliveira R."/>
            <person name="Nunes G.L."/>
            <person name="Tzotzos G."/>
            <person name="Orellana S.C."/>
            <person name="Salim A.C."/>
            <person name="Araujo F.M."/>
        </authorList>
    </citation>
    <scope>NUCLEOTIDE SEQUENCE [LARGE SCALE GENOMIC DNA]</scope>
    <source>
        <strain evidence="2 4">SLC66</strain>
    </source>
</reference>
<sequence length="167" mass="19243">MLLDAYIALLIASAIGAILFVGYTFRVKIVYPIRIVQLHVLTTIIAMVLFTMATWDKVTLSGYFAHATFGLWFLIISYLIGLLTLVLGFAFYWQFDAKLRVLRLRFIAIHLTLAGISFIFFTSAVILYQFPVHYESNQVIGSRSGAWYILHRNEILRQKYDLTHQKT</sequence>